<dbReference type="AlphaFoldDB" id="A0AAD7W0T5"/>
<evidence type="ECO:0000313" key="2">
    <source>
        <dbReference type="EMBL" id="KAJ8367418.1"/>
    </source>
</evidence>
<comment type="caution">
    <text evidence="2">The sequence shown here is derived from an EMBL/GenBank/DDBJ whole genome shotgun (WGS) entry which is preliminary data.</text>
</comment>
<accession>A0AAD7W0T5</accession>
<keyword evidence="3" id="KW-1185">Reference proteome</keyword>
<evidence type="ECO:0000256" key="1">
    <source>
        <dbReference type="SAM" id="MobiDB-lite"/>
    </source>
</evidence>
<gene>
    <name evidence="2" type="ORF">AAFF_G00317980</name>
</gene>
<feature type="compositionally biased region" description="Polar residues" evidence="1">
    <location>
        <begin position="1"/>
        <end position="12"/>
    </location>
</feature>
<evidence type="ECO:0000313" key="3">
    <source>
        <dbReference type="Proteomes" id="UP001221898"/>
    </source>
</evidence>
<organism evidence="2 3">
    <name type="scientific">Aldrovandia affinis</name>
    <dbReference type="NCBI Taxonomy" id="143900"/>
    <lineage>
        <taxon>Eukaryota</taxon>
        <taxon>Metazoa</taxon>
        <taxon>Chordata</taxon>
        <taxon>Craniata</taxon>
        <taxon>Vertebrata</taxon>
        <taxon>Euteleostomi</taxon>
        <taxon>Actinopterygii</taxon>
        <taxon>Neopterygii</taxon>
        <taxon>Teleostei</taxon>
        <taxon>Notacanthiformes</taxon>
        <taxon>Halosauridae</taxon>
        <taxon>Aldrovandia</taxon>
    </lineage>
</organism>
<name>A0AAD7W0T5_9TELE</name>
<dbReference type="EMBL" id="JAINUG010000478">
    <property type="protein sequence ID" value="KAJ8367418.1"/>
    <property type="molecule type" value="Genomic_DNA"/>
</dbReference>
<proteinExistence type="predicted"/>
<sequence>MGSMNTQKSRSVTVPIALATGPQNSSKSPCRLTPGTLERSQTRRRLAGGTAGWRWQKARAGADRGSQEAACRQRAGNSPERLGPAAGRCSRRQMDGRNGTAPEACRPRLEQLDRGSASSSCRD</sequence>
<dbReference type="Proteomes" id="UP001221898">
    <property type="component" value="Unassembled WGS sequence"/>
</dbReference>
<feature type="region of interest" description="Disordered" evidence="1">
    <location>
        <begin position="1"/>
        <end position="123"/>
    </location>
</feature>
<protein>
    <submittedName>
        <fullName evidence="2">Uncharacterized protein</fullName>
    </submittedName>
</protein>
<reference evidence="2" key="1">
    <citation type="journal article" date="2023" name="Science">
        <title>Genome structures resolve the early diversification of teleost fishes.</title>
        <authorList>
            <person name="Parey E."/>
            <person name="Louis A."/>
            <person name="Montfort J."/>
            <person name="Bouchez O."/>
            <person name="Roques C."/>
            <person name="Iampietro C."/>
            <person name="Lluch J."/>
            <person name="Castinel A."/>
            <person name="Donnadieu C."/>
            <person name="Desvignes T."/>
            <person name="Floi Bucao C."/>
            <person name="Jouanno E."/>
            <person name="Wen M."/>
            <person name="Mejri S."/>
            <person name="Dirks R."/>
            <person name="Jansen H."/>
            <person name="Henkel C."/>
            <person name="Chen W.J."/>
            <person name="Zahm M."/>
            <person name="Cabau C."/>
            <person name="Klopp C."/>
            <person name="Thompson A.W."/>
            <person name="Robinson-Rechavi M."/>
            <person name="Braasch I."/>
            <person name="Lecointre G."/>
            <person name="Bobe J."/>
            <person name="Postlethwait J.H."/>
            <person name="Berthelot C."/>
            <person name="Roest Crollius H."/>
            <person name="Guiguen Y."/>
        </authorList>
    </citation>
    <scope>NUCLEOTIDE SEQUENCE</scope>
    <source>
        <strain evidence="2">NC1722</strain>
    </source>
</reference>